<name>A0AAW0P9U2_9GOBI</name>
<sequence length="150" mass="16290">MEKALSPQEPSPLCGWLGQGLGWRSRCSWTVGSVRALAGGAGAVGRLARSGPWLEEQVQLDGWLGQGLGWRSRCSWRVGSVRALAGGAGAVGGLALSGPWLEEQVELEVETEVREQMTHVQVEQMKLLFQSVIRPSSQNISLENLLLQQR</sequence>
<evidence type="ECO:0000313" key="1">
    <source>
        <dbReference type="EMBL" id="KAK7921986.1"/>
    </source>
</evidence>
<dbReference type="AlphaFoldDB" id="A0AAW0P9U2"/>
<gene>
    <name evidence="1" type="ORF">WMY93_008888</name>
</gene>
<dbReference type="EMBL" id="JBBPFD010000006">
    <property type="protein sequence ID" value="KAK7921986.1"/>
    <property type="molecule type" value="Genomic_DNA"/>
</dbReference>
<organism evidence="1 2">
    <name type="scientific">Mugilogobius chulae</name>
    <name type="common">yellowstripe goby</name>
    <dbReference type="NCBI Taxonomy" id="88201"/>
    <lineage>
        <taxon>Eukaryota</taxon>
        <taxon>Metazoa</taxon>
        <taxon>Chordata</taxon>
        <taxon>Craniata</taxon>
        <taxon>Vertebrata</taxon>
        <taxon>Euteleostomi</taxon>
        <taxon>Actinopterygii</taxon>
        <taxon>Neopterygii</taxon>
        <taxon>Teleostei</taxon>
        <taxon>Neoteleostei</taxon>
        <taxon>Acanthomorphata</taxon>
        <taxon>Gobiaria</taxon>
        <taxon>Gobiiformes</taxon>
        <taxon>Gobioidei</taxon>
        <taxon>Gobiidae</taxon>
        <taxon>Gobionellinae</taxon>
        <taxon>Mugilogobius</taxon>
    </lineage>
</organism>
<keyword evidence="2" id="KW-1185">Reference proteome</keyword>
<evidence type="ECO:0000313" key="2">
    <source>
        <dbReference type="Proteomes" id="UP001460270"/>
    </source>
</evidence>
<accession>A0AAW0P9U2</accession>
<proteinExistence type="predicted"/>
<comment type="caution">
    <text evidence="1">The sequence shown here is derived from an EMBL/GenBank/DDBJ whole genome shotgun (WGS) entry which is preliminary data.</text>
</comment>
<protein>
    <submittedName>
        <fullName evidence="1">Uncharacterized protein</fullName>
    </submittedName>
</protein>
<dbReference type="Proteomes" id="UP001460270">
    <property type="component" value="Unassembled WGS sequence"/>
</dbReference>
<reference evidence="2" key="1">
    <citation type="submission" date="2024-04" db="EMBL/GenBank/DDBJ databases">
        <title>Salinicola lusitanus LLJ914,a marine bacterium isolated from the Okinawa Trough.</title>
        <authorList>
            <person name="Li J."/>
        </authorList>
    </citation>
    <scope>NUCLEOTIDE SEQUENCE [LARGE SCALE GENOMIC DNA]</scope>
</reference>